<dbReference type="NCBIfam" id="TIGR00696">
    <property type="entry name" value="wecG_tagA_cpsF"/>
    <property type="match status" value="1"/>
</dbReference>
<gene>
    <name evidence="3" type="ORF">ACFPET_10690</name>
</gene>
<dbReference type="Proteomes" id="UP001595823">
    <property type="component" value="Unassembled WGS sequence"/>
</dbReference>
<dbReference type="CDD" id="cd06533">
    <property type="entry name" value="Glyco_transf_WecG_TagA"/>
    <property type="match status" value="1"/>
</dbReference>
<reference evidence="4" key="1">
    <citation type="journal article" date="2019" name="Int. J. Syst. Evol. Microbiol.">
        <title>The Global Catalogue of Microorganisms (GCM) 10K type strain sequencing project: providing services to taxonomists for standard genome sequencing and annotation.</title>
        <authorList>
            <consortium name="The Broad Institute Genomics Platform"/>
            <consortium name="The Broad Institute Genome Sequencing Center for Infectious Disease"/>
            <person name="Wu L."/>
            <person name="Ma J."/>
        </authorList>
    </citation>
    <scope>NUCLEOTIDE SEQUENCE [LARGE SCALE GENOMIC DNA]</scope>
    <source>
        <strain evidence="4">IBRC-M 10908</strain>
    </source>
</reference>
<dbReference type="PANTHER" id="PTHR34136">
    <property type="match status" value="1"/>
</dbReference>
<evidence type="ECO:0000313" key="3">
    <source>
        <dbReference type="EMBL" id="MFC4335667.1"/>
    </source>
</evidence>
<proteinExistence type="predicted"/>
<organism evidence="3 4">
    <name type="scientific">Salininema proteolyticum</name>
    <dbReference type="NCBI Taxonomy" id="1607685"/>
    <lineage>
        <taxon>Bacteria</taxon>
        <taxon>Bacillati</taxon>
        <taxon>Actinomycetota</taxon>
        <taxon>Actinomycetes</taxon>
        <taxon>Glycomycetales</taxon>
        <taxon>Glycomycetaceae</taxon>
        <taxon>Salininema</taxon>
    </lineage>
</organism>
<dbReference type="Pfam" id="PF03808">
    <property type="entry name" value="Glyco_tran_WecG"/>
    <property type="match status" value="1"/>
</dbReference>
<sequence length="266" mass="29565">MARPERDAIPLANIVVDRVDMDDAVGAVEAGLRERRGGHVVTPNVDIIARCRRDEALAGLVNRAELALCDGAPLVWASKVAGTPLPGRVAGSDLVWRLAERGSHLGWKMALLGGTPDPSALPTQRAGEVLEARHPGVKVVGRWCPPMGFERDATHWEALAMRLRDTRPDVVLVGLGFPKQEVVIDRLRSHAPETWFVGCGASIDFIAGYRSRAPRWMRRNGLEWAHRMWSEPRRLTKRYLLVDAPVALGLMGEALQRRFDRFRLRG</sequence>
<name>A0ABV8TYA0_9ACTN</name>
<keyword evidence="2" id="KW-0808">Transferase</keyword>
<comment type="caution">
    <text evidence="3">The sequence shown here is derived from an EMBL/GenBank/DDBJ whole genome shotgun (WGS) entry which is preliminary data.</text>
</comment>
<dbReference type="InterPro" id="IPR004629">
    <property type="entry name" value="WecG_TagA_CpsF"/>
</dbReference>
<dbReference type="EMBL" id="JBHSDK010000015">
    <property type="protein sequence ID" value="MFC4335667.1"/>
    <property type="molecule type" value="Genomic_DNA"/>
</dbReference>
<dbReference type="RefSeq" id="WP_380620757.1">
    <property type="nucleotide sequence ID" value="NZ_JBHSDK010000015.1"/>
</dbReference>
<keyword evidence="4" id="KW-1185">Reference proteome</keyword>
<evidence type="ECO:0000256" key="2">
    <source>
        <dbReference type="ARBA" id="ARBA00022679"/>
    </source>
</evidence>
<evidence type="ECO:0000256" key="1">
    <source>
        <dbReference type="ARBA" id="ARBA00022676"/>
    </source>
</evidence>
<evidence type="ECO:0000313" key="4">
    <source>
        <dbReference type="Proteomes" id="UP001595823"/>
    </source>
</evidence>
<dbReference type="PANTHER" id="PTHR34136:SF1">
    <property type="entry name" value="UDP-N-ACETYL-D-MANNOSAMINURONIC ACID TRANSFERASE"/>
    <property type="match status" value="1"/>
</dbReference>
<keyword evidence="1" id="KW-0328">Glycosyltransferase</keyword>
<protein>
    <submittedName>
        <fullName evidence="3">WecB/TagA/CpsF family glycosyltransferase</fullName>
    </submittedName>
</protein>
<accession>A0ABV8TYA0</accession>